<dbReference type="InterPro" id="IPR002078">
    <property type="entry name" value="Sigma_54_int"/>
</dbReference>
<dbReference type="SMART" id="SM00382">
    <property type="entry name" value="AAA"/>
    <property type="match status" value="1"/>
</dbReference>
<dbReference type="InterPro" id="IPR003593">
    <property type="entry name" value="AAA+_ATPase"/>
</dbReference>
<dbReference type="InterPro" id="IPR009057">
    <property type="entry name" value="Homeodomain-like_sf"/>
</dbReference>
<proteinExistence type="predicted"/>
<evidence type="ECO:0000256" key="4">
    <source>
        <dbReference type="ARBA" id="ARBA00023125"/>
    </source>
</evidence>
<evidence type="ECO:0000256" key="3">
    <source>
        <dbReference type="ARBA" id="ARBA00023015"/>
    </source>
</evidence>
<dbReference type="KEGG" id="vpi:BW732_03275"/>
<dbReference type="InterPro" id="IPR058031">
    <property type="entry name" value="AAA_lid_NorR"/>
</dbReference>
<dbReference type="PROSITE" id="PS50045">
    <property type="entry name" value="SIGMA54_INTERACT_4"/>
    <property type="match status" value="1"/>
</dbReference>
<dbReference type="Pfam" id="PF25601">
    <property type="entry name" value="AAA_lid_14"/>
    <property type="match status" value="1"/>
</dbReference>
<dbReference type="Gene3D" id="3.30.450.40">
    <property type="match status" value="1"/>
</dbReference>
<dbReference type="PRINTS" id="PR01590">
    <property type="entry name" value="HTHFIS"/>
</dbReference>
<keyword evidence="1" id="KW-0547">Nucleotide-binding</keyword>
<dbReference type="InterPro" id="IPR027417">
    <property type="entry name" value="P-loop_NTPase"/>
</dbReference>
<dbReference type="Proteomes" id="UP000188246">
    <property type="component" value="Chromosome"/>
</dbReference>
<dbReference type="SUPFAM" id="SSF52540">
    <property type="entry name" value="P-loop containing nucleoside triphosphate hydrolases"/>
    <property type="match status" value="1"/>
</dbReference>
<dbReference type="SUPFAM" id="SSF46689">
    <property type="entry name" value="Homeodomain-like"/>
    <property type="match status" value="1"/>
</dbReference>
<dbReference type="GO" id="GO:0005524">
    <property type="term" value="F:ATP binding"/>
    <property type="evidence" value="ECO:0007669"/>
    <property type="project" value="UniProtKB-KW"/>
</dbReference>
<dbReference type="STRING" id="633807.BW732_03275"/>
<dbReference type="PANTHER" id="PTHR32071">
    <property type="entry name" value="TRANSCRIPTIONAL REGULATORY PROTEIN"/>
    <property type="match status" value="1"/>
</dbReference>
<dbReference type="Pfam" id="PF00158">
    <property type="entry name" value="Sigma54_activat"/>
    <property type="match status" value="1"/>
</dbReference>
<dbReference type="FunFam" id="3.40.50.300:FF:000006">
    <property type="entry name" value="DNA-binding transcriptional regulator NtrC"/>
    <property type="match status" value="1"/>
</dbReference>
<keyword evidence="4" id="KW-0238">DNA-binding</keyword>
<evidence type="ECO:0000256" key="2">
    <source>
        <dbReference type="ARBA" id="ARBA00022840"/>
    </source>
</evidence>
<organism evidence="7 8">
    <name type="scientific">Vagococcus penaei</name>
    <dbReference type="NCBI Taxonomy" id="633807"/>
    <lineage>
        <taxon>Bacteria</taxon>
        <taxon>Bacillati</taxon>
        <taxon>Bacillota</taxon>
        <taxon>Bacilli</taxon>
        <taxon>Lactobacillales</taxon>
        <taxon>Enterococcaceae</taxon>
        <taxon>Vagococcus</taxon>
    </lineage>
</organism>
<gene>
    <name evidence="7" type="ORF">BW732_03275</name>
</gene>
<evidence type="ECO:0000256" key="5">
    <source>
        <dbReference type="ARBA" id="ARBA00023163"/>
    </source>
</evidence>
<keyword evidence="2" id="KW-0067">ATP-binding</keyword>
<evidence type="ECO:0000313" key="8">
    <source>
        <dbReference type="Proteomes" id="UP000188246"/>
    </source>
</evidence>
<sequence>MTLTKDIWFNFVQTNSPKKLDIPSHILESWQYCHENQVNPYSEKGFEKISIPKLNNLRHELSYVIDLVKFEIKQFSEFFHHHQPLFILTDKLGIVIWRTGNHETTDLANQIRFLDGSIWTEKAVGTNAIGITLRTKESAVVRKYEHYAQASHPFVCQSVPINDAEGELIGCLNISTPQEQIDSQMTVMALQMIAKSVHEKLKQQQRRQLVDDLLDLLPTTYQQGIICNKDQKIVSLSSDWSLRLDDWYLKSIAHFKAQCLDELIRTPLTREQKIVGYFYQIKPKTRVQEIDYVSFGIPSKNAAYQDFLNQLLRTATSQLPIHIFGETGSGKEVSAKTIHYNSPVKKQSLVAVNCGALSENLLESELFGYAPGAFTGANQEGYIGKIRQADQGTLFLDEVDSMSPRMQVSLLRVLEDKQVTPLGGTESYTVNFRLITASNKDLKKLVTEGSFREDLFYRLYVFPLSLPPLRQRLEDMDGLIDYFCKEHNWFPNWLGIVRQEVKKNHWPGNIREFLNFLERLYLFYPDNAPTVTDIQKLIQSGSVNYCHKVEVKKELLTEKEQIEQALLKTNFHMTETAKTLGMARSTLYRKLDKYQIVIKK</sequence>
<protein>
    <recommendedName>
        <fullName evidence="6">Sigma-54 factor interaction domain-containing protein</fullName>
    </recommendedName>
</protein>
<evidence type="ECO:0000313" key="7">
    <source>
        <dbReference type="EMBL" id="AQP54770.1"/>
    </source>
</evidence>
<dbReference type="CDD" id="cd00009">
    <property type="entry name" value="AAA"/>
    <property type="match status" value="1"/>
</dbReference>
<dbReference type="AlphaFoldDB" id="A0A1Q2D8X2"/>
<keyword evidence="8" id="KW-1185">Reference proteome</keyword>
<evidence type="ECO:0000256" key="1">
    <source>
        <dbReference type="ARBA" id="ARBA00022741"/>
    </source>
</evidence>
<name>A0A1Q2D8X2_9ENTE</name>
<dbReference type="Gene3D" id="1.10.8.60">
    <property type="match status" value="1"/>
</dbReference>
<dbReference type="InterPro" id="IPR002197">
    <property type="entry name" value="HTH_Fis"/>
</dbReference>
<keyword evidence="5" id="KW-0804">Transcription</keyword>
<feature type="domain" description="Sigma-54 factor interaction" evidence="6">
    <location>
        <begin position="297"/>
        <end position="522"/>
    </location>
</feature>
<dbReference type="PANTHER" id="PTHR32071:SF101">
    <property type="entry name" value="ACETOIN DEHYDROGENASE OPERON TRANSCRIPTIONAL ACTIVATOR ACOR"/>
    <property type="match status" value="1"/>
</dbReference>
<dbReference type="Pfam" id="PF02954">
    <property type="entry name" value="HTH_8"/>
    <property type="match status" value="1"/>
</dbReference>
<accession>A0A1Q2D8X2</accession>
<dbReference type="EMBL" id="CP019609">
    <property type="protein sequence ID" value="AQP54770.1"/>
    <property type="molecule type" value="Genomic_DNA"/>
</dbReference>
<dbReference type="GO" id="GO:0006355">
    <property type="term" value="P:regulation of DNA-templated transcription"/>
    <property type="evidence" value="ECO:0007669"/>
    <property type="project" value="InterPro"/>
</dbReference>
<dbReference type="Pfam" id="PF01590">
    <property type="entry name" value="GAF"/>
    <property type="match status" value="1"/>
</dbReference>
<keyword evidence="3" id="KW-0805">Transcription regulation</keyword>
<dbReference type="GO" id="GO:0043565">
    <property type="term" value="F:sequence-specific DNA binding"/>
    <property type="evidence" value="ECO:0007669"/>
    <property type="project" value="InterPro"/>
</dbReference>
<dbReference type="Gene3D" id="1.10.10.60">
    <property type="entry name" value="Homeodomain-like"/>
    <property type="match status" value="1"/>
</dbReference>
<evidence type="ECO:0000259" key="6">
    <source>
        <dbReference type="PROSITE" id="PS50045"/>
    </source>
</evidence>
<reference evidence="7 8" key="1">
    <citation type="journal article" date="2010" name="Int. J. Syst. Evol. Microbiol.">
        <title>Vagococcus penaei sp. nov., isolated from spoilage microbiota of cooked shrimp (Penaeus vannamei).</title>
        <authorList>
            <person name="Jaffres E."/>
            <person name="Prevost H."/>
            <person name="Rossero A."/>
            <person name="Joffraud J.J."/>
            <person name="Dousset X."/>
        </authorList>
    </citation>
    <scope>NUCLEOTIDE SEQUENCE [LARGE SCALE GENOMIC DNA]</scope>
    <source>
        <strain evidence="7 8">CD276</strain>
    </source>
</reference>
<dbReference type="Gene3D" id="3.40.50.300">
    <property type="entry name" value="P-loop containing nucleotide triphosphate hydrolases"/>
    <property type="match status" value="1"/>
</dbReference>
<dbReference type="InterPro" id="IPR003018">
    <property type="entry name" value="GAF"/>
</dbReference>
<dbReference type="InterPro" id="IPR029016">
    <property type="entry name" value="GAF-like_dom_sf"/>
</dbReference>